<dbReference type="RefSeq" id="WP_046375150.1">
    <property type="nucleotide sequence ID" value="NZ_CP010429.1"/>
</dbReference>
<dbReference type="OrthoDB" id="940356at2"/>
<proteinExistence type="predicted"/>
<dbReference type="Gene3D" id="2.180.10.10">
    <property type="entry name" value="RHS repeat-associated core"/>
    <property type="match status" value="1"/>
</dbReference>
<reference evidence="1 2" key="1">
    <citation type="journal article" date="2014" name="Curr. Microbiol.">
        <title>Spirosoma radiotolerans sp. nov., a gamma-radiation-resistant bacterium isolated from gamma ray-irradiated soil.</title>
        <authorList>
            <person name="Lee J.J."/>
            <person name="Srinivasan S."/>
            <person name="Lim S."/>
            <person name="Joe M."/>
            <person name="Im S."/>
            <person name="Bae S.I."/>
            <person name="Park K.R."/>
            <person name="Han J.H."/>
            <person name="Park S.H."/>
            <person name="Joo B.M."/>
            <person name="Park S.J."/>
            <person name="Kim M.K."/>
        </authorList>
    </citation>
    <scope>NUCLEOTIDE SEQUENCE [LARGE SCALE GENOMIC DNA]</scope>
    <source>
        <strain evidence="1 2">DG5A</strain>
    </source>
</reference>
<evidence type="ECO:0000313" key="2">
    <source>
        <dbReference type="Proteomes" id="UP000033054"/>
    </source>
</evidence>
<accession>A0A0E3ZSW8</accession>
<organism evidence="1 2">
    <name type="scientific">Spirosoma radiotolerans</name>
    <dbReference type="NCBI Taxonomy" id="1379870"/>
    <lineage>
        <taxon>Bacteria</taxon>
        <taxon>Pseudomonadati</taxon>
        <taxon>Bacteroidota</taxon>
        <taxon>Cytophagia</taxon>
        <taxon>Cytophagales</taxon>
        <taxon>Cytophagaceae</taxon>
        <taxon>Spirosoma</taxon>
    </lineage>
</organism>
<protein>
    <submittedName>
        <fullName evidence="1">Uncharacterized protein</fullName>
    </submittedName>
</protein>
<sequence>MSPVTTQYRLKKAIRTGTHNTTTYTYAYNQAGQLTNYTIRAGATDDSPNQTTVFTYDQQGQLTSAERLPASSFLPARLTYTYDDKGNLSQVTVYEDVNRNGQFKLTQTITLEYGADKLPIKTIVTSGNGTGTTRYTYDHGNAIKTEQTLTPGSNPVWTVQYRHDDKPNPTFGLLTGTPNAEMFNKNNIIYEGCEMTYTNGLLTLIHTNVRESPDVQSYIKYEYESY</sequence>
<dbReference type="EMBL" id="CP010429">
    <property type="protein sequence ID" value="AKD53563.1"/>
    <property type="molecule type" value="Genomic_DNA"/>
</dbReference>
<dbReference type="PATRIC" id="fig|1379870.5.peg.54"/>
<dbReference type="HOGENOM" id="CLU_990113_0_0_10"/>
<dbReference type="AlphaFoldDB" id="A0A0E3ZSW8"/>
<keyword evidence="2" id="KW-1185">Reference proteome</keyword>
<gene>
    <name evidence="1" type="ORF">SD10_00240</name>
</gene>
<dbReference type="Proteomes" id="UP000033054">
    <property type="component" value="Chromosome"/>
</dbReference>
<name>A0A0E3ZSW8_9BACT</name>
<dbReference type="KEGG" id="srd:SD10_00240"/>
<evidence type="ECO:0000313" key="1">
    <source>
        <dbReference type="EMBL" id="AKD53563.1"/>
    </source>
</evidence>